<name>A0A844B488_9BURK</name>
<proteinExistence type="inferred from homology"/>
<dbReference type="EMBL" id="WJBU01000004">
    <property type="protein sequence ID" value="MRD46499.1"/>
    <property type="molecule type" value="Genomic_DNA"/>
</dbReference>
<evidence type="ECO:0000313" key="7">
    <source>
        <dbReference type="Proteomes" id="UP000487350"/>
    </source>
</evidence>
<dbReference type="CDD" id="cd00452">
    <property type="entry name" value="KDPG_aldolase"/>
    <property type="match status" value="1"/>
</dbReference>
<gene>
    <name evidence="6" type="ORF">GHT07_04375</name>
</gene>
<organism evidence="6 7">
    <name type="scientific">Caenimonas koreensis DSM 17982</name>
    <dbReference type="NCBI Taxonomy" id="1121255"/>
    <lineage>
        <taxon>Bacteria</taxon>
        <taxon>Pseudomonadati</taxon>
        <taxon>Pseudomonadota</taxon>
        <taxon>Betaproteobacteria</taxon>
        <taxon>Burkholderiales</taxon>
        <taxon>Comamonadaceae</taxon>
        <taxon>Caenimonas</taxon>
    </lineage>
</organism>
<evidence type="ECO:0000256" key="2">
    <source>
        <dbReference type="ARBA" id="ARBA00006906"/>
    </source>
</evidence>
<comment type="subunit">
    <text evidence="3">Homotrimer.</text>
</comment>
<dbReference type="InterPro" id="IPR000887">
    <property type="entry name" value="Aldlse_KDPG_KHG"/>
</dbReference>
<comment type="pathway">
    <text evidence="1">Carbohydrate acid metabolism.</text>
</comment>
<reference evidence="6 7" key="1">
    <citation type="submission" date="2019-11" db="EMBL/GenBank/DDBJ databases">
        <title>Caenimonas koreensis gen. nov., sp. nov., isolated from activated sludge.</title>
        <authorList>
            <person name="Seung H.R."/>
        </authorList>
    </citation>
    <scope>NUCLEOTIDE SEQUENCE [LARGE SCALE GENOMIC DNA]</scope>
    <source>
        <strain evidence="6 7">EMB320</strain>
    </source>
</reference>
<sequence>MTTAMNHTARFDKAMQDLPLVAILRGLQPAEAADIGTALVASGWRLIEVPLNSPDPLKSIATLASQFPNALIGAGTVLDAQQVRDVHAAGGQLIVAPNFNAEVAAEATRMGLLYVPGVMTPTEAFAALAAGAHALKLFPAEMISPTAVKAMRAVLLVEAKLIPVGGIHVRNMAEYRAAGASGFGIGSSLFKPGMTAAQVQRQALEFKSAWAGTMRA</sequence>
<dbReference type="EC" id="4.1.2.21" evidence="6"/>
<dbReference type="AlphaFoldDB" id="A0A844B488"/>
<keyword evidence="5" id="KW-0119">Carbohydrate metabolism</keyword>
<dbReference type="OrthoDB" id="8590323at2"/>
<dbReference type="InterPro" id="IPR013785">
    <property type="entry name" value="Aldolase_TIM"/>
</dbReference>
<comment type="similarity">
    <text evidence="2">Belongs to the KHG/KDPG aldolase family.</text>
</comment>
<dbReference type="NCBIfam" id="NF006600">
    <property type="entry name" value="PRK09140.1"/>
    <property type="match status" value="1"/>
</dbReference>
<dbReference type="Pfam" id="PF01081">
    <property type="entry name" value="Aldolase"/>
    <property type="match status" value="1"/>
</dbReference>
<protein>
    <submittedName>
        <fullName evidence="6">2-dehydro-3-deoxy-6-phosphogalactonate aldolase</fullName>
        <ecNumber evidence="6">4.1.2.21</ecNumber>
    </submittedName>
</protein>
<keyword evidence="4 6" id="KW-0456">Lyase</keyword>
<dbReference type="PANTHER" id="PTHR30246">
    <property type="entry name" value="2-KETO-3-DEOXY-6-PHOSPHOGLUCONATE ALDOLASE"/>
    <property type="match status" value="1"/>
</dbReference>
<dbReference type="GO" id="GO:0008674">
    <property type="term" value="F:2-dehydro-3-deoxy-6-phosphogalactonate aldolase activity"/>
    <property type="evidence" value="ECO:0007669"/>
    <property type="project" value="UniProtKB-EC"/>
</dbReference>
<keyword evidence="7" id="KW-1185">Reference proteome</keyword>
<comment type="caution">
    <text evidence="6">The sequence shown here is derived from an EMBL/GenBank/DDBJ whole genome shotgun (WGS) entry which is preliminary data.</text>
</comment>
<evidence type="ECO:0000313" key="6">
    <source>
        <dbReference type="EMBL" id="MRD46499.1"/>
    </source>
</evidence>
<evidence type="ECO:0000256" key="4">
    <source>
        <dbReference type="ARBA" id="ARBA00023239"/>
    </source>
</evidence>
<dbReference type="Gene3D" id="3.20.20.70">
    <property type="entry name" value="Aldolase class I"/>
    <property type="match status" value="1"/>
</dbReference>
<accession>A0A844B488</accession>
<dbReference type="RefSeq" id="WP_153583853.1">
    <property type="nucleotide sequence ID" value="NZ_WJBU01000004.1"/>
</dbReference>
<evidence type="ECO:0000256" key="3">
    <source>
        <dbReference type="ARBA" id="ARBA00011233"/>
    </source>
</evidence>
<dbReference type="PANTHER" id="PTHR30246:SF1">
    <property type="entry name" value="2-DEHYDRO-3-DEOXY-6-PHOSPHOGALACTONATE ALDOLASE-RELATED"/>
    <property type="match status" value="1"/>
</dbReference>
<evidence type="ECO:0000256" key="1">
    <source>
        <dbReference type="ARBA" id="ARBA00004761"/>
    </source>
</evidence>
<dbReference type="SUPFAM" id="SSF51569">
    <property type="entry name" value="Aldolase"/>
    <property type="match status" value="1"/>
</dbReference>
<dbReference type="Proteomes" id="UP000487350">
    <property type="component" value="Unassembled WGS sequence"/>
</dbReference>
<evidence type="ECO:0000256" key="5">
    <source>
        <dbReference type="ARBA" id="ARBA00023277"/>
    </source>
</evidence>